<dbReference type="STRING" id="504472.Slin_1276"/>
<feature type="domain" description="ABM" evidence="1">
    <location>
        <begin position="49"/>
        <end position="139"/>
    </location>
</feature>
<dbReference type="PANTHER" id="PTHR33336">
    <property type="entry name" value="QUINOL MONOOXYGENASE YGIN-RELATED"/>
    <property type="match status" value="1"/>
</dbReference>
<keyword evidence="3" id="KW-1185">Reference proteome</keyword>
<dbReference type="Gene3D" id="3.30.70.100">
    <property type="match status" value="1"/>
</dbReference>
<dbReference type="GO" id="GO:0004497">
    <property type="term" value="F:monooxygenase activity"/>
    <property type="evidence" value="ECO:0007669"/>
    <property type="project" value="UniProtKB-KW"/>
</dbReference>
<dbReference type="InterPro" id="IPR050744">
    <property type="entry name" value="AI-2_Isomerase_LsrG"/>
</dbReference>
<dbReference type="Pfam" id="PF03992">
    <property type="entry name" value="ABM"/>
    <property type="match status" value="1"/>
</dbReference>
<organism evidence="2 3">
    <name type="scientific">Spirosoma linguale (strain ATCC 33905 / DSM 74 / LMG 10896 / Claus 1)</name>
    <dbReference type="NCBI Taxonomy" id="504472"/>
    <lineage>
        <taxon>Bacteria</taxon>
        <taxon>Pseudomonadati</taxon>
        <taxon>Bacteroidota</taxon>
        <taxon>Cytophagia</taxon>
        <taxon>Cytophagales</taxon>
        <taxon>Cytophagaceae</taxon>
        <taxon>Spirosoma</taxon>
    </lineage>
</organism>
<evidence type="ECO:0000259" key="1">
    <source>
        <dbReference type="PROSITE" id="PS51725"/>
    </source>
</evidence>
<dbReference type="PROSITE" id="PS51725">
    <property type="entry name" value="ABM"/>
    <property type="match status" value="1"/>
</dbReference>
<gene>
    <name evidence="2" type="ordered locus">Slin_1276</name>
</gene>
<dbReference type="InterPro" id="IPR007138">
    <property type="entry name" value="ABM_dom"/>
</dbReference>
<dbReference type="eggNOG" id="COG1359">
    <property type="taxonomic scope" value="Bacteria"/>
</dbReference>
<proteinExistence type="predicted"/>
<dbReference type="KEGG" id="sli:Slin_1276"/>
<dbReference type="InterPro" id="IPR011008">
    <property type="entry name" value="Dimeric_a/b-barrel"/>
</dbReference>
<dbReference type="SUPFAM" id="SSF54909">
    <property type="entry name" value="Dimeric alpha+beta barrel"/>
    <property type="match status" value="1"/>
</dbReference>
<accession>D2QLX0</accession>
<dbReference type="PANTHER" id="PTHR33336:SF3">
    <property type="entry name" value="ABM DOMAIN-CONTAINING PROTEIN"/>
    <property type="match status" value="1"/>
</dbReference>
<name>D2QLX0_SPILD</name>
<dbReference type="Proteomes" id="UP000002028">
    <property type="component" value="Chromosome"/>
</dbReference>
<sequence>MTQKRSLFNVERVHDIVRFYGSRLCRLLVINLLMLLSAGQTFSQPKAQMVRMAKIVVDPTQLEAYKTFLKEEIEASVRLEPGVLTLYAMFEKDNPAHITILEIYASTNAYKGHIQTPHFQKYKTGTQDMVKSLELIETVPLIPDMKIK</sequence>
<dbReference type="AlphaFoldDB" id="D2QLX0"/>
<dbReference type="EMBL" id="CP001769">
    <property type="protein sequence ID" value="ADB37326.1"/>
    <property type="molecule type" value="Genomic_DNA"/>
</dbReference>
<dbReference type="HOGENOM" id="CLU_131496_0_0_10"/>
<evidence type="ECO:0000313" key="3">
    <source>
        <dbReference type="Proteomes" id="UP000002028"/>
    </source>
</evidence>
<keyword evidence="2" id="KW-0503">Monooxygenase</keyword>
<protein>
    <submittedName>
        <fullName evidence="2">Antibiotic biosynthesis monooxygenase</fullName>
    </submittedName>
</protein>
<keyword evidence="2" id="KW-0560">Oxidoreductase</keyword>
<evidence type="ECO:0000313" key="2">
    <source>
        <dbReference type="EMBL" id="ADB37326.1"/>
    </source>
</evidence>
<reference evidence="2 3" key="1">
    <citation type="journal article" date="2010" name="Stand. Genomic Sci.">
        <title>Complete genome sequence of Spirosoma linguale type strain (1).</title>
        <authorList>
            <person name="Lail K."/>
            <person name="Sikorski J."/>
            <person name="Saunders E."/>
            <person name="Lapidus A."/>
            <person name="Glavina Del Rio T."/>
            <person name="Copeland A."/>
            <person name="Tice H."/>
            <person name="Cheng J.-F."/>
            <person name="Lucas S."/>
            <person name="Nolan M."/>
            <person name="Bruce D."/>
            <person name="Goodwin L."/>
            <person name="Pitluck S."/>
            <person name="Ivanova N."/>
            <person name="Mavromatis K."/>
            <person name="Ovchinnikova G."/>
            <person name="Pati A."/>
            <person name="Chen A."/>
            <person name="Palaniappan K."/>
            <person name="Land M."/>
            <person name="Hauser L."/>
            <person name="Chang Y.-J."/>
            <person name="Jeffries C.D."/>
            <person name="Chain P."/>
            <person name="Brettin T."/>
            <person name="Detter J.C."/>
            <person name="Schuetze A."/>
            <person name="Rohde M."/>
            <person name="Tindall B.J."/>
            <person name="Goeker M."/>
            <person name="Bristow J."/>
            <person name="Eisen J.A."/>
            <person name="Markowitz V."/>
            <person name="Hugenholtz P."/>
            <person name="Kyrpides N.C."/>
            <person name="Klenk H.-P."/>
            <person name="Chen F."/>
        </authorList>
    </citation>
    <scope>NUCLEOTIDE SEQUENCE [LARGE SCALE GENOMIC DNA]</scope>
    <source>
        <strain evidence="3">ATCC 33905 / DSM 74 / LMG 10896 / Claus 1</strain>
    </source>
</reference>
<dbReference type="RefSeq" id="WP_012925877.1">
    <property type="nucleotide sequence ID" value="NC_013730.1"/>
</dbReference>